<dbReference type="KEGG" id="ccb:Clocel_3651"/>
<keyword evidence="3" id="KW-0804">Transcription</keyword>
<dbReference type="RefSeq" id="WP_010073658.1">
    <property type="nucleotide sequence ID" value="NC_014393.1"/>
</dbReference>
<evidence type="ECO:0000256" key="3">
    <source>
        <dbReference type="ARBA" id="ARBA00023163"/>
    </source>
</evidence>
<evidence type="ECO:0000256" key="1">
    <source>
        <dbReference type="ARBA" id="ARBA00023015"/>
    </source>
</evidence>
<dbReference type="SUPFAM" id="SSF46689">
    <property type="entry name" value="Homeodomain-like"/>
    <property type="match status" value="2"/>
</dbReference>
<dbReference type="SMART" id="SM00342">
    <property type="entry name" value="HTH_ARAC"/>
    <property type="match status" value="1"/>
</dbReference>
<reference evidence="5 6" key="1">
    <citation type="submission" date="2010-08" db="EMBL/GenBank/DDBJ databases">
        <title>Complete sequence of Clostridium cellulovorans 743B.</title>
        <authorList>
            <consortium name="US DOE Joint Genome Institute"/>
            <person name="Lucas S."/>
            <person name="Copeland A."/>
            <person name="Lapidus A."/>
            <person name="Cheng J.-F."/>
            <person name="Bruce D."/>
            <person name="Goodwin L."/>
            <person name="Pitluck S."/>
            <person name="Chertkov O."/>
            <person name="Detter J.C."/>
            <person name="Han C."/>
            <person name="Tapia R."/>
            <person name="Land M."/>
            <person name="Hauser L."/>
            <person name="Chang Y.-J."/>
            <person name="Jeffries C."/>
            <person name="Kyrpides N."/>
            <person name="Ivanova N."/>
            <person name="Mikhailova N."/>
            <person name="Hemme C.L."/>
            <person name="Woyke T."/>
        </authorList>
    </citation>
    <scope>NUCLEOTIDE SEQUENCE [LARGE SCALE GENOMIC DNA]</scope>
    <source>
        <strain evidence="6">ATCC 35296 / DSM 3052 / OCM 3 / 743B</strain>
    </source>
</reference>
<dbReference type="GO" id="GO:0003700">
    <property type="term" value="F:DNA-binding transcription factor activity"/>
    <property type="evidence" value="ECO:0007669"/>
    <property type="project" value="InterPro"/>
</dbReference>
<dbReference type="EMBL" id="CP002160">
    <property type="protein sequence ID" value="ADL53321.1"/>
    <property type="molecule type" value="Genomic_DNA"/>
</dbReference>
<dbReference type="CDD" id="cd06986">
    <property type="entry name" value="cupin_MmsR-like_N"/>
    <property type="match status" value="1"/>
</dbReference>
<dbReference type="OrthoDB" id="9813413at2"/>
<evidence type="ECO:0000313" key="6">
    <source>
        <dbReference type="Proteomes" id="UP000002730"/>
    </source>
</evidence>
<sequence length="278" mass="32453">MMHCQYILNTSSKEHELDLNLFYCGKESCSPNYTWVPNLKDRFLIHFIHSGKGTFYVNGTTYSLGPNEGFLIYPKDMAHYTADGESPWTYSWIEFNGKLAEEYLNQIGLCEDHRIFFSKEETLLQNAFQQLFDACKLNRNHDLLILSCLYHLLAMIDEPSYSNCPPENPLHPKDFYIQQALLFIDKNYTRDLSITEIAEYLKLNRNYMTKIFKEAVGVTPKTYLINYRIRKAAALMNNSYLTISEISTMVGYSDPLLFSRMFKKVIGLSPRAYRNRLL</sequence>
<feature type="domain" description="HTH araC/xylS-type" evidence="4">
    <location>
        <begin position="178"/>
        <end position="276"/>
    </location>
</feature>
<dbReference type="Pfam" id="PF12833">
    <property type="entry name" value="HTH_18"/>
    <property type="match status" value="1"/>
</dbReference>
<evidence type="ECO:0000256" key="2">
    <source>
        <dbReference type="ARBA" id="ARBA00023125"/>
    </source>
</evidence>
<organism evidence="5 6">
    <name type="scientific">Clostridium cellulovorans (strain ATCC 35296 / DSM 3052 / OCM 3 / 743B)</name>
    <dbReference type="NCBI Taxonomy" id="573061"/>
    <lineage>
        <taxon>Bacteria</taxon>
        <taxon>Bacillati</taxon>
        <taxon>Bacillota</taxon>
        <taxon>Clostridia</taxon>
        <taxon>Eubacteriales</taxon>
        <taxon>Clostridiaceae</taxon>
        <taxon>Clostridium</taxon>
    </lineage>
</organism>
<dbReference type="HOGENOM" id="CLU_000445_88_6_9"/>
<name>D9SWN9_CLOC7</name>
<dbReference type="eggNOG" id="COG2207">
    <property type="taxonomic scope" value="Bacteria"/>
</dbReference>
<dbReference type="Gene3D" id="2.60.120.280">
    <property type="entry name" value="Regulatory protein AraC"/>
    <property type="match status" value="1"/>
</dbReference>
<dbReference type="Gene3D" id="1.10.10.60">
    <property type="entry name" value="Homeodomain-like"/>
    <property type="match status" value="2"/>
</dbReference>
<keyword evidence="6" id="KW-1185">Reference proteome</keyword>
<dbReference type="Proteomes" id="UP000002730">
    <property type="component" value="Chromosome"/>
</dbReference>
<dbReference type="InterPro" id="IPR018060">
    <property type="entry name" value="HTH_AraC"/>
</dbReference>
<accession>D9SWN9</accession>
<dbReference type="PRINTS" id="PR00032">
    <property type="entry name" value="HTHARAC"/>
</dbReference>
<dbReference type="InterPro" id="IPR020449">
    <property type="entry name" value="Tscrpt_reg_AraC-type_HTH"/>
</dbReference>
<dbReference type="Pfam" id="PF02311">
    <property type="entry name" value="AraC_binding"/>
    <property type="match status" value="1"/>
</dbReference>
<gene>
    <name evidence="5" type="ordered locus">Clocel_3651</name>
</gene>
<dbReference type="STRING" id="573061.Clocel_3651"/>
<dbReference type="InterPro" id="IPR003313">
    <property type="entry name" value="AraC-bd"/>
</dbReference>
<keyword evidence="1" id="KW-0805">Transcription regulation</keyword>
<protein>
    <submittedName>
        <fullName evidence="5">Transcriptional regulator, AraC family</fullName>
    </submittedName>
</protein>
<evidence type="ECO:0000259" key="4">
    <source>
        <dbReference type="PROSITE" id="PS01124"/>
    </source>
</evidence>
<dbReference type="AlphaFoldDB" id="D9SWN9"/>
<dbReference type="InterPro" id="IPR009057">
    <property type="entry name" value="Homeodomain-like_sf"/>
</dbReference>
<proteinExistence type="predicted"/>
<evidence type="ECO:0000313" key="5">
    <source>
        <dbReference type="EMBL" id="ADL53321.1"/>
    </source>
</evidence>
<dbReference type="SUPFAM" id="SSF51215">
    <property type="entry name" value="Regulatory protein AraC"/>
    <property type="match status" value="1"/>
</dbReference>
<dbReference type="PROSITE" id="PS01124">
    <property type="entry name" value="HTH_ARAC_FAMILY_2"/>
    <property type="match status" value="1"/>
</dbReference>
<dbReference type="PANTHER" id="PTHR43280:SF2">
    <property type="entry name" value="HTH-TYPE TRANSCRIPTIONAL REGULATOR EXSA"/>
    <property type="match status" value="1"/>
</dbReference>
<dbReference type="PANTHER" id="PTHR43280">
    <property type="entry name" value="ARAC-FAMILY TRANSCRIPTIONAL REGULATOR"/>
    <property type="match status" value="1"/>
</dbReference>
<dbReference type="GO" id="GO:0043565">
    <property type="term" value="F:sequence-specific DNA binding"/>
    <property type="evidence" value="ECO:0007669"/>
    <property type="project" value="InterPro"/>
</dbReference>
<dbReference type="InterPro" id="IPR037923">
    <property type="entry name" value="HTH-like"/>
</dbReference>
<dbReference type="InterPro" id="IPR018062">
    <property type="entry name" value="HTH_AraC-typ_CS"/>
</dbReference>
<dbReference type="PROSITE" id="PS00041">
    <property type="entry name" value="HTH_ARAC_FAMILY_1"/>
    <property type="match status" value="1"/>
</dbReference>
<keyword evidence="2" id="KW-0238">DNA-binding</keyword>